<evidence type="ECO:0000313" key="3">
    <source>
        <dbReference type="Proteomes" id="UP000685013"/>
    </source>
</evidence>
<dbReference type="EMBL" id="JAGKQH010000008">
    <property type="protein sequence ID" value="KAG6593535.1"/>
    <property type="molecule type" value="Genomic_DNA"/>
</dbReference>
<protein>
    <submittedName>
        <fullName evidence="2">Uncharacterized protein</fullName>
    </submittedName>
</protein>
<feature type="non-terminal residue" evidence="2">
    <location>
        <position position="1"/>
    </location>
</feature>
<reference evidence="2 3" key="1">
    <citation type="journal article" date="2021" name="Hortic Res">
        <title>The domestication of Cucurbita argyrosperma as revealed by the genome of its wild relative.</title>
        <authorList>
            <person name="Barrera-Redondo J."/>
            <person name="Sanchez-de la Vega G."/>
            <person name="Aguirre-Liguori J.A."/>
            <person name="Castellanos-Morales G."/>
            <person name="Gutierrez-Guerrero Y.T."/>
            <person name="Aguirre-Dugua X."/>
            <person name="Aguirre-Planter E."/>
            <person name="Tenaillon M.I."/>
            <person name="Lira-Saade R."/>
            <person name="Eguiarte L.E."/>
        </authorList>
    </citation>
    <scope>NUCLEOTIDE SEQUENCE [LARGE SCALE GENOMIC DNA]</scope>
    <source>
        <strain evidence="2">JBR-2021</strain>
    </source>
</reference>
<evidence type="ECO:0000313" key="2">
    <source>
        <dbReference type="EMBL" id="KAG6593535.1"/>
    </source>
</evidence>
<evidence type="ECO:0000256" key="1">
    <source>
        <dbReference type="SAM" id="MobiDB-lite"/>
    </source>
</evidence>
<dbReference type="Proteomes" id="UP000685013">
    <property type="component" value="Chromosome 8"/>
</dbReference>
<dbReference type="AlphaFoldDB" id="A0AAV6N844"/>
<gene>
    <name evidence="2" type="ORF">SDJN03_13011</name>
</gene>
<feature type="region of interest" description="Disordered" evidence="1">
    <location>
        <begin position="1"/>
        <end position="57"/>
    </location>
</feature>
<feature type="compositionally biased region" description="Basic and acidic residues" evidence="1">
    <location>
        <begin position="22"/>
        <end position="33"/>
    </location>
</feature>
<comment type="caution">
    <text evidence="2">The sequence shown here is derived from an EMBL/GenBank/DDBJ whole genome shotgun (WGS) entry which is preliminary data.</text>
</comment>
<name>A0AAV6N844_9ROSI</name>
<sequence>MEHIQRRIDPPFPGETTTFTEENSRKTNGLEKEREEEEEIWGSDLGVNGGRRGRRRRGTGVSTYVGLLSGGSFKPTGDV</sequence>
<keyword evidence="3" id="KW-1185">Reference proteome</keyword>
<accession>A0AAV6N844</accession>
<organism evidence="2 3">
    <name type="scientific">Cucurbita argyrosperma subsp. sororia</name>
    <dbReference type="NCBI Taxonomy" id="37648"/>
    <lineage>
        <taxon>Eukaryota</taxon>
        <taxon>Viridiplantae</taxon>
        <taxon>Streptophyta</taxon>
        <taxon>Embryophyta</taxon>
        <taxon>Tracheophyta</taxon>
        <taxon>Spermatophyta</taxon>
        <taxon>Magnoliopsida</taxon>
        <taxon>eudicotyledons</taxon>
        <taxon>Gunneridae</taxon>
        <taxon>Pentapetalae</taxon>
        <taxon>rosids</taxon>
        <taxon>fabids</taxon>
        <taxon>Cucurbitales</taxon>
        <taxon>Cucurbitaceae</taxon>
        <taxon>Cucurbiteae</taxon>
        <taxon>Cucurbita</taxon>
    </lineage>
</organism>
<proteinExistence type="predicted"/>